<evidence type="ECO:0000256" key="7">
    <source>
        <dbReference type="ARBA" id="ARBA00022949"/>
    </source>
</evidence>
<keyword evidence="14" id="KW-1185">Reference proteome</keyword>
<dbReference type="InterPro" id="IPR000990">
    <property type="entry name" value="Innexin"/>
</dbReference>
<keyword evidence="4" id="KW-1003">Cell membrane</keyword>
<dbReference type="Proteomes" id="UP001642540">
    <property type="component" value="Unassembled WGS sequence"/>
</dbReference>
<proteinExistence type="predicted"/>
<keyword evidence="9" id="KW-0406">Ion transport</keyword>
<evidence type="ECO:0000313" key="14">
    <source>
        <dbReference type="Proteomes" id="UP001642540"/>
    </source>
</evidence>
<evidence type="ECO:0000256" key="12">
    <source>
        <dbReference type="SAM" id="Phobius"/>
    </source>
</evidence>
<name>A0ABP1QP41_9HEXA</name>
<keyword evidence="3" id="KW-0813">Transport</keyword>
<accession>A0ABP1QP41</accession>
<dbReference type="EMBL" id="CAXLJM020000041">
    <property type="protein sequence ID" value="CAL8109776.1"/>
    <property type="molecule type" value="Genomic_DNA"/>
</dbReference>
<comment type="subcellular location">
    <subcellularLocation>
        <location evidence="1">Cell junction</location>
        <location evidence="1">Gap junction</location>
    </subcellularLocation>
    <subcellularLocation>
        <location evidence="2">Cell membrane</location>
        <topology evidence="2">Multi-pass membrane protein</topology>
    </subcellularLocation>
</comment>
<evidence type="ECO:0000256" key="9">
    <source>
        <dbReference type="ARBA" id="ARBA00023065"/>
    </source>
</evidence>
<dbReference type="Pfam" id="PF00876">
    <property type="entry name" value="Innexin"/>
    <property type="match status" value="1"/>
</dbReference>
<evidence type="ECO:0000256" key="8">
    <source>
        <dbReference type="ARBA" id="ARBA00022989"/>
    </source>
</evidence>
<evidence type="ECO:0000256" key="1">
    <source>
        <dbReference type="ARBA" id="ARBA00004610"/>
    </source>
</evidence>
<feature type="transmembrane region" description="Helical" evidence="12">
    <location>
        <begin position="171"/>
        <end position="196"/>
    </location>
</feature>
<evidence type="ECO:0000256" key="4">
    <source>
        <dbReference type="ARBA" id="ARBA00022475"/>
    </source>
</evidence>
<keyword evidence="5 12" id="KW-0812">Transmembrane</keyword>
<evidence type="ECO:0000256" key="11">
    <source>
        <dbReference type="ARBA" id="ARBA00023303"/>
    </source>
</evidence>
<feature type="transmembrane region" description="Helical" evidence="12">
    <location>
        <begin position="7"/>
        <end position="26"/>
    </location>
</feature>
<reference evidence="13 14" key="1">
    <citation type="submission" date="2024-08" db="EMBL/GenBank/DDBJ databases">
        <authorList>
            <person name="Cucini C."/>
            <person name="Frati F."/>
        </authorList>
    </citation>
    <scope>NUCLEOTIDE SEQUENCE [LARGE SCALE GENOMIC DNA]</scope>
</reference>
<comment type="caution">
    <text evidence="13">The sequence shown here is derived from an EMBL/GenBank/DDBJ whole genome shotgun (WGS) entry which is preliminary data.</text>
</comment>
<evidence type="ECO:0000256" key="3">
    <source>
        <dbReference type="ARBA" id="ARBA00022448"/>
    </source>
</evidence>
<feature type="transmembrane region" description="Helical" evidence="12">
    <location>
        <begin position="111"/>
        <end position="131"/>
    </location>
</feature>
<keyword evidence="10 12" id="KW-0472">Membrane</keyword>
<evidence type="ECO:0000256" key="10">
    <source>
        <dbReference type="ARBA" id="ARBA00023136"/>
    </source>
</evidence>
<organism evidence="13 14">
    <name type="scientific">Orchesella dallaii</name>
    <dbReference type="NCBI Taxonomy" id="48710"/>
    <lineage>
        <taxon>Eukaryota</taxon>
        <taxon>Metazoa</taxon>
        <taxon>Ecdysozoa</taxon>
        <taxon>Arthropoda</taxon>
        <taxon>Hexapoda</taxon>
        <taxon>Collembola</taxon>
        <taxon>Entomobryomorpha</taxon>
        <taxon>Entomobryoidea</taxon>
        <taxon>Orchesellidae</taxon>
        <taxon>Orchesellinae</taxon>
        <taxon>Orchesella</taxon>
    </lineage>
</organism>
<feature type="transmembrane region" description="Helical" evidence="12">
    <location>
        <begin position="279"/>
        <end position="304"/>
    </location>
</feature>
<evidence type="ECO:0000313" key="13">
    <source>
        <dbReference type="EMBL" id="CAL8109776.1"/>
    </source>
</evidence>
<evidence type="ECO:0000256" key="6">
    <source>
        <dbReference type="ARBA" id="ARBA00022868"/>
    </source>
</evidence>
<keyword evidence="11" id="KW-0407">Ion channel</keyword>
<evidence type="ECO:0000256" key="2">
    <source>
        <dbReference type="ARBA" id="ARBA00004651"/>
    </source>
</evidence>
<gene>
    <name evidence="13" type="ORF">ODALV1_LOCUS13679</name>
</gene>
<sequence length="396" mass="46128">MWTITDINLKYILPIVVGWALFLMFWGDGQECECIFGYKGDKKQCEYATGICSEIVLLIANGTTARHVICDKLVKRTRVISSPNFPPCIIAKENDNKLHYYSNDFTEVYTYSYKLLLITLLAYITFMYAYLRLITEGKSGLTTYLRDRLYPIPTVLSRVAKRRVFLNQVKFFASYGWTIWLKQLGSASVLLCLILIMKVYTGEGILQCLWSWSKSFTEDVTRWRRTDSFYLRFPGVLDCRLNAALNASMGYPVEDDHSKYDTLCHIPLNRYFEILFRGLYIWTIIVVCSMMYKAFSFVLMVYSYKFRSYVFTKLFKSQVLLRFLNGHTIPENIAASEILFLIDLQYVVEDTSDFNDFILAFVENSYRNNNLLGTGTPQLQLPEPEPTPRMVDLFHQ</sequence>
<evidence type="ECO:0008006" key="15">
    <source>
        <dbReference type="Google" id="ProtNLM"/>
    </source>
</evidence>
<protein>
    <recommendedName>
        <fullName evidence="15">Innexin</fullName>
    </recommendedName>
</protein>
<keyword evidence="8 12" id="KW-1133">Transmembrane helix</keyword>
<keyword evidence="6" id="KW-0303">Gap junction</keyword>
<evidence type="ECO:0000256" key="5">
    <source>
        <dbReference type="ARBA" id="ARBA00022692"/>
    </source>
</evidence>
<keyword evidence="7" id="KW-0965">Cell junction</keyword>